<evidence type="ECO:0000313" key="2">
    <source>
        <dbReference type="EMBL" id="MBA5243606.1"/>
    </source>
</evidence>
<sequence>MHSNEDLPALAVELIAAGSHFTRAAYQASGMELSNVSMRALAALEREPGLRIGELAAREGIRQPSMSQAMKRLVNDGYAARHTADDDARATALTITDAGREVLRSYRAAAAEAVAPVFEPLKPEDVATLKRAAELLPELTAELKQRKGGRE</sequence>
<dbReference type="InterPro" id="IPR036388">
    <property type="entry name" value="WH-like_DNA-bd_sf"/>
</dbReference>
<proteinExistence type="predicted"/>
<gene>
    <name evidence="2" type="ORF">H0193_02025</name>
</gene>
<dbReference type="InterPro" id="IPR052526">
    <property type="entry name" value="HTH-type_Bedaq_tolerance"/>
</dbReference>
<accession>A0A7W2I323</accession>
<keyword evidence="3" id="KW-1185">Reference proteome</keyword>
<organism evidence="2 3">
    <name type="scientific">Corynebacterium haemomassiliense</name>
    <dbReference type="NCBI Taxonomy" id="2754726"/>
    <lineage>
        <taxon>Bacteria</taxon>
        <taxon>Bacillati</taxon>
        <taxon>Actinomycetota</taxon>
        <taxon>Actinomycetes</taxon>
        <taxon>Mycobacteriales</taxon>
        <taxon>Corynebacteriaceae</taxon>
        <taxon>Corynebacterium</taxon>
    </lineage>
</organism>
<comment type="caution">
    <text evidence="2">The sequence shown here is derived from an EMBL/GenBank/DDBJ whole genome shotgun (WGS) entry which is preliminary data.</text>
</comment>
<name>A0A7W2I323_9CORY</name>
<dbReference type="InterPro" id="IPR036390">
    <property type="entry name" value="WH_DNA-bd_sf"/>
</dbReference>
<dbReference type="AlphaFoldDB" id="A0A7W2I323"/>
<dbReference type="Gene3D" id="1.10.10.10">
    <property type="entry name" value="Winged helix-like DNA-binding domain superfamily/Winged helix DNA-binding domain"/>
    <property type="match status" value="1"/>
</dbReference>
<dbReference type="Proteomes" id="UP000523682">
    <property type="component" value="Unassembled WGS sequence"/>
</dbReference>
<protein>
    <submittedName>
        <fullName evidence="2">MarR family transcriptional regulator</fullName>
    </submittedName>
</protein>
<dbReference type="PANTHER" id="PTHR39515">
    <property type="entry name" value="CONSERVED PROTEIN"/>
    <property type="match status" value="1"/>
</dbReference>
<evidence type="ECO:0000259" key="1">
    <source>
        <dbReference type="PROSITE" id="PS50995"/>
    </source>
</evidence>
<feature type="domain" description="HTH marR-type" evidence="1">
    <location>
        <begin position="1"/>
        <end position="138"/>
    </location>
</feature>
<dbReference type="SMART" id="SM00347">
    <property type="entry name" value="HTH_MARR"/>
    <property type="match status" value="1"/>
</dbReference>
<dbReference type="SUPFAM" id="SSF46785">
    <property type="entry name" value="Winged helix' DNA-binding domain"/>
    <property type="match status" value="1"/>
</dbReference>
<dbReference type="RefSeq" id="WP_181888335.1">
    <property type="nucleotide sequence ID" value="NZ_CP170998.1"/>
</dbReference>
<dbReference type="Pfam" id="PF12802">
    <property type="entry name" value="MarR_2"/>
    <property type="match status" value="1"/>
</dbReference>
<dbReference type="PANTHER" id="PTHR39515:SF2">
    <property type="entry name" value="HTH-TYPE TRANSCRIPTIONAL REGULATOR RV0880"/>
    <property type="match status" value="1"/>
</dbReference>
<dbReference type="PROSITE" id="PS50995">
    <property type="entry name" value="HTH_MARR_2"/>
    <property type="match status" value="1"/>
</dbReference>
<dbReference type="EMBL" id="JACDTZ010000001">
    <property type="protein sequence ID" value="MBA5243606.1"/>
    <property type="molecule type" value="Genomic_DNA"/>
</dbReference>
<dbReference type="GO" id="GO:0003700">
    <property type="term" value="F:DNA-binding transcription factor activity"/>
    <property type="evidence" value="ECO:0007669"/>
    <property type="project" value="InterPro"/>
</dbReference>
<reference evidence="2 3" key="1">
    <citation type="submission" date="2020-07" db="EMBL/GenBank/DDBJ databases">
        <title>Draft genome and description of Corynebacterium haemomassiliense strain Marseile-Q3615 sp. nov.</title>
        <authorList>
            <person name="Boxberger M."/>
            <person name="La Scola B."/>
        </authorList>
    </citation>
    <scope>NUCLEOTIDE SEQUENCE [LARGE SCALE GENOMIC DNA]</scope>
    <source>
        <strain evidence="2 3">Marseille-Q3615</strain>
    </source>
</reference>
<dbReference type="InterPro" id="IPR000835">
    <property type="entry name" value="HTH_MarR-typ"/>
</dbReference>
<evidence type="ECO:0000313" key="3">
    <source>
        <dbReference type="Proteomes" id="UP000523682"/>
    </source>
</evidence>